<evidence type="ECO:0000313" key="4">
    <source>
        <dbReference type="Proteomes" id="UP000610124"/>
    </source>
</evidence>
<protein>
    <recommendedName>
        <fullName evidence="2">Ricin B lectin domain-containing protein</fullName>
    </recommendedName>
</protein>
<feature type="domain" description="Ricin B lectin" evidence="2">
    <location>
        <begin position="40"/>
        <end position="169"/>
    </location>
</feature>
<dbReference type="CDD" id="cd00161">
    <property type="entry name" value="beta-trefoil_Ricin-like"/>
    <property type="match status" value="1"/>
</dbReference>
<reference evidence="3" key="2">
    <citation type="submission" date="2020-09" db="EMBL/GenBank/DDBJ databases">
        <authorList>
            <person name="Sun Q."/>
            <person name="Ohkuma M."/>
        </authorList>
    </citation>
    <scope>NUCLEOTIDE SEQUENCE</scope>
    <source>
        <strain evidence="3">JCM 4434</strain>
    </source>
</reference>
<evidence type="ECO:0000313" key="3">
    <source>
        <dbReference type="EMBL" id="GGV00796.1"/>
    </source>
</evidence>
<dbReference type="SUPFAM" id="SSF50370">
    <property type="entry name" value="Ricin B-like lectins"/>
    <property type="match status" value="1"/>
</dbReference>
<organism evidence="3 4">
    <name type="scientific">Kitasatospora aureofaciens</name>
    <name type="common">Streptomyces aureofaciens</name>
    <dbReference type="NCBI Taxonomy" id="1894"/>
    <lineage>
        <taxon>Bacteria</taxon>
        <taxon>Bacillati</taxon>
        <taxon>Actinomycetota</taxon>
        <taxon>Actinomycetes</taxon>
        <taxon>Kitasatosporales</taxon>
        <taxon>Streptomycetaceae</taxon>
        <taxon>Kitasatospora</taxon>
    </lineage>
</organism>
<dbReference type="SUPFAM" id="SSF110849">
    <property type="entry name" value="ParB/Sulfiredoxin"/>
    <property type="match status" value="1"/>
</dbReference>
<dbReference type="Gene3D" id="2.80.10.50">
    <property type="match status" value="2"/>
</dbReference>
<dbReference type="InterPro" id="IPR000772">
    <property type="entry name" value="Ricin_B_lectin"/>
</dbReference>
<dbReference type="InterPro" id="IPR036086">
    <property type="entry name" value="ParB/Sulfiredoxin_sf"/>
</dbReference>
<evidence type="ECO:0000256" key="1">
    <source>
        <dbReference type="SAM" id="SignalP"/>
    </source>
</evidence>
<dbReference type="InterPro" id="IPR035992">
    <property type="entry name" value="Ricin_B-like_lectins"/>
</dbReference>
<dbReference type="OrthoDB" id="4295534at2"/>
<gene>
    <name evidence="3" type="ORF">GCM10010502_64190</name>
</gene>
<dbReference type="Proteomes" id="UP000610124">
    <property type="component" value="Unassembled WGS sequence"/>
</dbReference>
<proteinExistence type="predicted"/>
<sequence length="488" mass="51935">MGGTMNIRSSIAVLALGLGAGLLAAAPASASSFPPLSSNSTVEIQADFSGKCLEVADARTDDGAPIVEATCTGASNQQWSITNGYVFNVHSGKCLDLPGWNRNAGTAIDQWTCNQGDNQRWGHLDLTGGGMSIVNTRHAVGRTLGRPRGQSSVGPGAAAEPYAPLWRLLPRTHPDQGDPTVKVHPVTALFPMLGPDELLDLAQDIESNGLTEPVILDADGVLLDGRGRLAACELADVEPRFTTYQGDDPVCLIVSANRHHPNTTASQHAMIAAMARSLSPGSLPSDTARCGINVTRLSIATTVLEHAPDLAEQVRIGTLALNAAYTAVRRRKADAKALLAQHARLRQHAPDLAEQVIAGHLAVTDATAALDSRQEEEHLRRRVEEIDAIRLADGDTTPAFARTAEAGDVDWRHAHQMAEQYLAQRHDAIRHVQHSLAGIAELWSAVQDLAHHSRSPYAREILKGLTGPARTLAHRLIALETACATGTA</sequence>
<comment type="caution">
    <text evidence="3">The sequence shown here is derived from an EMBL/GenBank/DDBJ whole genome shotgun (WGS) entry which is preliminary data.</text>
</comment>
<accession>A0A8H9HZ62</accession>
<dbReference type="SMART" id="SM00458">
    <property type="entry name" value="RICIN"/>
    <property type="match status" value="1"/>
</dbReference>
<reference evidence="3" key="1">
    <citation type="journal article" date="2014" name="Int. J. Syst. Evol. Microbiol.">
        <title>Complete genome sequence of Corynebacterium casei LMG S-19264T (=DSM 44701T), isolated from a smear-ripened cheese.</title>
        <authorList>
            <consortium name="US DOE Joint Genome Institute (JGI-PGF)"/>
            <person name="Walter F."/>
            <person name="Albersmeier A."/>
            <person name="Kalinowski J."/>
            <person name="Ruckert C."/>
        </authorList>
    </citation>
    <scope>NUCLEOTIDE SEQUENCE</scope>
    <source>
        <strain evidence="3">JCM 4434</strain>
    </source>
</reference>
<dbReference type="PROSITE" id="PS50231">
    <property type="entry name" value="RICIN_B_LECTIN"/>
    <property type="match status" value="1"/>
</dbReference>
<dbReference type="AlphaFoldDB" id="A0A8H9HZ62"/>
<dbReference type="EMBL" id="BMUB01000024">
    <property type="protein sequence ID" value="GGV00796.1"/>
    <property type="molecule type" value="Genomic_DNA"/>
</dbReference>
<dbReference type="Pfam" id="PF00652">
    <property type="entry name" value="Ricin_B_lectin"/>
    <property type="match status" value="1"/>
</dbReference>
<keyword evidence="1" id="KW-0732">Signal</keyword>
<feature type="signal peptide" evidence="1">
    <location>
        <begin position="1"/>
        <end position="30"/>
    </location>
</feature>
<name>A0A8H9HZ62_KITAU</name>
<feature type="chain" id="PRO_5034120455" description="Ricin B lectin domain-containing protein" evidence="1">
    <location>
        <begin position="31"/>
        <end position="488"/>
    </location>
</feature>
<evidence type="ECO:0000259" key="2">
    <source>
        <dbReference type="SMART" id="SM00458"/>
    </source>
</evidence>